<dbReference type="PROSITE" id="PS50043">
    <property type="entry name" value="HTH_LUXR_2"/>
    <property type="match status" value="1"/>
</dbReference>
<dbReference type="InterPro" id="IPR039420">
    <property type="entry name" value="WalR-like"/>
</dbReference>
<keyword evidence="4" id="KW-0804">Transcription</keyword>
<protein>
    <submittedName>
        <fullName evidence="8">Oxygen regulatory protein NreC</fullName>
    </submittedName>
</protein>
<dbReference type="SUPFAM" id="SSF46894">
    <property type="entry name" value="C-terminal effector domain of the bipartite response regulators"/>
    <property type="match status" value="1"/>
</dbReference>
<evidence type="ECO:0000313" key="8">
    <source>
        <dbReference type="EMBL" id="CAJ0699399.1"/>
    </source>
</evidence>
<feature type="domain" description="Response regulatory" evidence="7">
    <location>
        <begin position="10"/>
        <end position="126"/>
    </location>
</feature>
<evidence type="ECO:0000313" key="9">
    <source>
        <dbReference type="Proteomes" id="UP001189915"/>
    </source>
</evidence>
<dbReference type="PRINTS" id="PR00038">
    <property type="entry name" value="HTHLUXR"/>
</dbReference>
<dbReference type="PROSITE" id="PS50110">
    <property type="entry name" value="RESPONSE_REGULATORY"/>
    <property type="match status" value="1"/>
</dbReference>
<name>A0AAD2EQW6_9RALS</name>
<keyword evidence="2" id="KW-0805">Transcription regulation</keyword>
<dbReference type="GO" id="GO:0003677">
    <property type="term" value="F:DNA binding"/>
    <property type="evidence" value="ECO:0007669"/>
    <property type="project" value="UniProtKB-KW"/>
</dbReference>
<dbReference type="Proteomes" id="UP001189915">
    <property type="component" value="Unassembled WGS sequence"/>
</dbReference>
<dbReference type="RefSeq" id="WP_260803741.1">
    <property type="nucleotide sequence ID" value="NZ_CATWAF010000004.1"/>
</dbReference>
<dbReference type="GO" id="GO:0006355">
    <property type="term" value="P:regulation of DNA-templated transcription"/>
    <property type="evidence" value="ECO:0007669"/>
    <property type="project" value="InterPro"/>
</dbReference>
<sequence>MNMRTPAPVKLLLVDDHPLVRDGVRMRLEAVPHFEVVGEAGDADAALQAARTLAPDLALMDIGMRGMNGIALTEKFAEEFPEIAVLVLSMHDNLEYVRQVIRAGARGYVLKDAPASELVEAIDAVLAGRPFYSAQLAMRMAEQAVMPTPVEALTPRERDILEGIAKGYANKRIADELGLSVRTVESHRLNLKRKLGIEGQAELVKFAVELGKGR</sequence>
<keyword evidence="3" id="KW-0238">DNA-binding</keyword>
<dbReference type="SUPFAM" id="SSF52172">
    <property type="entry name" value="CheY-like"/>
    <property type="match status" value="1"/>
</dbReference>
<dbReference type="InterPro" id="IPR011006">
    <property type="entry name" value="CheY-like_superfamily"/>
</dbReference>
<feature type="domain" description="HTH luxR-type" evidence="6">
    <location>
        <begin position="146"/>
        <end position="211"/>
    </location>
</feature>
<dbReference type="InterPro" id="IPR016032">
    <property type="entry name" value="Sig_transdc_resp-reg_C-effctor"/>
</dbReference>
<evidence type="ECO:0000256" key="1">
    <source>
        <dbReference type="ARBA" id="ARBA00022553"/>
    </source>
</evidence>
<dbReference type="Gene3D" id="3.40.50.2300">
    <property type="match status" value="1"/>
</dbReference>
<dbReference type="EMBL" id="CATWAF010000004">
    <property type="protein sequence ID" value="CAJ0699399.1"/>
    <property type="molecule type" value="Genomic_DNA"/>
</dbReference>
<dbReference type="SMART" id="SM00448">
    <property type="entry name" value="REC"/>
    <property type="match status" value="1"/>
</dbReference>
<dbReference type="InterPro" id="IPR000792">
    <property type="entry name" value="Tscrpt_reg_LuxR_C"/>
</dbReference>
<dbReference type="Pfam" id="PF00196">
    <property type="entry name" value="GerE"/>
    <property type="match status" value="1"/>
</dbReference>
<gene>
    <name evidence="8" type="primary">nreC_1</name>
    <name evidence="8" type="ORF">LMG18091_02924</name>
</gene>
<evidence type="ECO:0000259" key="7">
    <source>
        <dbReference type="PROSITE" id="PS50110"/>
    </source>
</evidence>
<evidence type="ECO:0000259" key="6">
    <source>
        <dbReference type="PROSITE" id="PS50043"/>
    </source>
</evidence>
<accession>A0AAD2EQW6</accession>
<keyword evidence="1 5" id="KW-0597">Phosphoprotein</keyword>
<dbReference type="GO" id="GO:0000160">
    <property type="term" value="P:phosphorelay signal transduction system"/>
    <property type="evidence" value="ECO:0007669"/>
    <property type="project" value="InterPro"/>
</dbReference>
<dbReference type="AlphaFoldDB" id="A0AAD2EQW6"/>
<dbReference type="CDD" id="cd17535">
    <property type="entry name" value="REC_NarL-like"/>
    <property type="match status" value="1"/>
</dbReference>
<dbReference type="CDD" id="cd06170">
    <property type="entry name" value="LuxR_C_like"/>
    <property type="match status" value="1"/>
</dbReference>
<evidence type="ECO:0000256" key="2">
    <source>
        <dbReference type="ARBA" id="ARBA00023015"/>
    </source>
</evidence>
<comment type="caution">
    <text evidence="8">The sequence shown here is derived from an EMBL/GenBank/DDBJ whole genome shotgun (WGS) entry which is preliminary data.</text>
</comment>
<organism evidence="8 9">
    <name type="scientific">Ralstonia wenshanensis</name>
    <dbReference type="NCBI Taxonomy" id="2842456"/>
    <lineage>
        <taxon>Bacteria</taxon>
        <taxon>Pseudomonadati</taxon>
        <taxon>Pseudomonadota</taxon>
        <taxon>Betaproteobacteria</taxon>
        <taxon>Burkholderiales</taxon>
        <taxon>Burkholderiaceae</taxon>
        <taxon>Ralstonia</taxon>
    </lineage>
</organism>
<proteinExistence type="predicted"/>
<dbReference type="InterPro" id="IPR058245">
    <property type="entry name" value="NreC/VraR/RcsB-like_REC"/>
</dbReference>
<feature type="modified residue" description="4-aspartylphosphate" evidence="5">
    <location>
        <position position="61"/>
    </location>
</feature>
<dbReference type="InterPro" id="IPR001789">
    <property type="entry name" value="Sig_transdc_resp-reg_receiver"/>
</dbReference>
<dbReference type="SMART" id="SM00421">
    <property type="entry name" value="HTH_LUXR"/>
    <property type="match status" value="1"/>
</dbReference>
<dbReference type="Pfam" id="PF00072">
    <property type="entry name" value="Response_reg"/>
    <property type="match status" value="1"/>
</dbReference>
<evidence type="ECO:0000256" key="3">
    <source>
        <dbReference type="ARBA" id="ARBA00023125"/>
    </source>
</evidence>
<dbReference type="PROSITE" id="PS00622">
    <property type="entry name" value="HTH_LUXR_1"/>
    <property type="match status" value="1"/>
</dbReference>
<reference evidence="8 9" key="1">
    <citation type="submission" date="2023-07" db="EMBL/GenBank/DDBJ databases">
        <authorList>
            <person name="Peeters C."/>
        </authorList>
    </citation>
    <scope>NUCLEOTIDE SEQUENCE [LARGE SCALE GENOMIC DNA]</scope>
    <source>
        <strain evidence="8 9">LMG 18091</strain>
    </source>
</reference>
<dbReference type="PANTHER" id="PTHR43214:SF41">
    <property type="entry name" value="NITRATE_NITRITE RESPONSE REGULATOR PROTEIN NARP"/>
    <property type="match status" value="1"/>
</dbReference>
<keyword evidence="9" id="KW-1185">Reference proteome</keyword>
<evidence type="ECO:0000256" key="4">
    <source>
        <dbReference type="ARBA" id="ARBA00023163"/>
    </source>
</evidence>
<dbReference type="PANTHER" id="PTHR43214">
    <property type="entry name" value="TWO-COMPONENT RESPONSE REGULATOR"/>
    <property type="match status" value="1"/>
</dbReference>
<evidence type="ECO:0000256" key="5">
    <source>
        <dbReference type="PROSITE-ProRule" id="PRU00169"/>
    </source>
</evidence>